<evidence type="ECO:0000259" key="5">
    <source>
        <dbReference type="Pfam" id="PF19290"/>
    </source>
</evidence>
<dbReference type="InterPro" id="IPR002510">
    <property type="entry name" value="Metalloprtase-TldD/E_N"/>
</dbReference>
<sequence length="469" mass="50162">MPHDPAVVSAQPLAPARAHVRPPSRFAHHSSVLQALAGDVLQYAKMLGASDCEVEVSEGFGQAVTVRCGDVENIEYNRDKGIGVTVYLGARKGYASTSNFSSAALRETVDAALNIARYTAEDSCAGLPETGLLATREECARDLDLYHPWYIGIEEAVDTARRCEQSAFTVSPQITNSEGATVSVQEAHFIAANSRGFMGGYPSSRHYVSCSVIAGKNAAMQRDDWYSTARNPAHLSSPEAIGNYAAQRALARMGARQVKTCRVPVLFEAPLAASLIGHFVHAASGGSLYRKSSFLTNCLGARVFSPVVQISEHPHLVGGMASSLFDSDGVATRHREVVTAGELQGYFLGVYSARKLGMQSTGNAGGCHNLIVRPGSHDFAGLLRTMRRGLLVTELLGHGINYVSGDYSRGAAGFWVEDGEIAYPVEEITIAGNLKDMFRHIVEVGNDILVRGSKQVGSILIEEMKVAGG</sequence>
<dbReference type="InterPro" id="IPR047657">
    <property type="entry name" value="PmbA"/>
</dbReference>
<dbReference type="EC" id="3.4.24.-" evidence="6"/>
<evidence type="ECO:0000259" key="3">
    <source>
        <dbReference type="Pfam" id="PF01523"/>
    </source>
</evidence>
<keyword evidence="6" id="KW-0378">Hydrolase</keyword>
<keyword evidence="6" id="KW-0645">Protease</keyword>
<dbReference type="Proteomes" id="UP001574673">
    <property type="component" value="Unassembled WGS sequence"/>
</dbReference>
<dbReference type="Pfam" id="PF01523">
    <property type="entry name" value="PmbA_TldD_1st"/>
    <property type="match status" value="1"/>
</dbReference>
<dbReference type="InterPro" id="IPR045569">
    <property type="entry name" value="Metalloprtase-TldD/E_C"/>
</dbReference>
<keyword evidence="6" id="KW-0482">Metalloprotease</keyword>
<dbReference type="GO" id="GO:0008237">
    <property type="term" value="F:metallopeptidase activity"/>
    <property type="evidence" value="ECO:0007669"/>
    <property type="project" value="UniProtKB-KW"/>
</dbReference>
<keyword evidence="6" id="KW-0067">ATP-binding</keyword>
<evidence type="ECO:0000256" key="1">
    <source>
        <dbReference type="ARBA" id="ARBA00005836"/>
    </source>
</evidence>
<dbReference type="NCBIfam" id="NF008268">
    <property type="entry name" value="PRK11040.1"/>
    <property type="match status" value="1"/>
</dbReference>
<feature type="domain" description="Metalloprotease TldD/E central" evidence="5">
    <location>
        <begin position="146"/>
        <end position="252"/>
    </location>
</feature>
<dbReference type="RefSeq" id="WP_418891766.1">
    <property type="nucleotide sequence ID" value="NZ_JBEUWX010000002.1"/>
</dbReference>
<comment type="similarity">
    <text evidence="1">Belongs to the peptidase U62 family.</text>
</comment>
<keyword evidence="6" id="KW-0547">Nucleotide-binding</keyword>
<reference evidence="7" key="1">
    <citation type="submission" date="2024-06" db="EMBL/GenBank/DDBJ databases">
        <title>Radixoralia hellwigii gen. nov., sp nov., isolated from a root canal in the human oral cavity.</title>
        <authorList>
            <person name="Bartsch S."/>
            <person name="Wittmer A."/>
            <person name="Schulz A.-K."/>
            <person name="Neumann-Schaal M."/>
            <person name="Wolf J."/>
            <person name="Gronow S."/>
            <person name="Tennert C."/>
            <person name="Haecker G."/>
            <person name="Cieplik F."/>
            <person name="Al-Ahmad A."/>
        </authorList>
    </citation>
    <scope>NUCLEOTIDE SEQUENCE [LARGE SCALE GENOMIC DNA]</scope>
    <source>
        <strain evidence="7">Wk13</strain>
    </source>
</reference>
<evidence type="ECO:0000313" key="7">
    <source>
        <dbReference type="Proteomes" id="UP001574673"/>
    </source>
</evidence>
<dbReference type="InterPro" id="IPR045570">
    <property type="entry name" value="Metalloprtase-TldD/E_cen_dom"/>
</dbReference>
<dbReference type="Pfam" id="PF19290">
    <property type="entry name" value="PmbA_TldD_2nd"/>
    <property type="match status" value="1"/>
</dbReference>
<dbReference type="GO" id="GO:0005524">
    <property type="term" value="F:ATP binding"/>
    <property type="evidence" value="ECO:0007669"/>
    <property type="project" value="UniProtKB-KW"/>
</dbReference>
<dbReference type="Gene3D" id="3.30.2290.10">
    <property type="entry name" value="PmbA/TldD superfamily"/>
    <property type="match status" value="1"/>
</dbReference>
<feature type="domain" description="Metalloprotease TldD/E C-terminal" evidence="4">
    <location>
        <begin position="260"/>
        <end position="468"/>
    </location>
</feature>
<keyword evidence="7" id="KW-1185">Reference proteome</keyword>
<name>A0ABV4UJ18_9RHOO</name>
<comment type="caution">
    <text evidence="6">The sequence shown here is derived from an EMBL/GenBank/DDBJ whole genome shotgun (WGS) entry which is preliminary data.</text>
</comment>
<gene>
    <name evidence="6" type="primary">pmbA</name>
    <name evidence="6" type="ORF">ABCS64_10435</name>
</gene>
<evidence type="ECO:0000313" key="6">
    <source>
        <dbReference type="EMBL" id="MFA9950729.1"/>
    </source>
</evidence>
<feature type="domain" description="Metalloprotease TldD/E N-terminal" evidence="3">
    <location>
        <begin position="52"/>
        <end position="116"/>
    </location>
</feature>
<dbReference type="PANTHER" id="PTHR43421">
    <property type="entry name" value="METALLOPROTEASE PMBA"/>
    <property type="match status" value="1"/>
</dbReference>
<dbReference type="Pfam" id="PF19289">
    <property type="entry name" value="PmbA_TldD_3rd"/>
    <property type="match status" value="1"/>
</dbReference>
<accession>A0ABV4UJ18</accession>
<dbReference type="SUPFAM" id="SSF111283">
    <property type="entry name" value="Putative modulator of DNA gyrase, PmbA/TldD"/>
    <property type="match status" value="1"/>
</dbReference>
<evidence type="ECO:0000259" key="4">
    <source>
        <dbReference type="Pfam" id="PF19289"/>
    </source>
</evidence>
<organism evidence="6 7">
    <name type="scientific">Dentiradicibacter hellwigii</name>
    <dbReference type="NCBI Taxonomy" id="3149053"/>
    <lineage>
        <taxon>Bacteria</taxon>
        <taxon>Pseudomonadati</taxon>
        <taxon>Pseudomonadota</taxon>
        <taxon>Betaproteobacteria</taxon>
        <taxon>Rhodocyclales</taxon>
        <taxon>Rhodocyclaceae</taxon>
        <taxon>Dentiradicibacter</taxon>
    </lineage>
</organism>
<dbReference type="InterPro" id="IPR035068">
    <property type="entry name" value="TldD/PmbA_N"/>
</dbReference>
<proteinExistence type="inferred from homology"/>
<evidence type="ECO:0000256" key="2">
    <source>
        <dbReference type="SAM" id="MobiDB-lite"/>
    </source>
</evidence>
<protein>
    <submittedName>
        <fullName evidence="6">Metalloprotease PmbA</fullName>
        <ecNumber evidence="6">3.4.24.-</ecNumber>
    </submittedName>
</protein>
<dbReference type="InterPro" id="IPR036059">
    <property type="entry name" value="TldD/PmbA_sf"/>
</dbReference>
<dbReference type="EMBL" id="JBEUWX010000002">
    <property type="protein sequence ID" value="MFA9950729.1"/>
    <property type="molecule type" value="Genomic_DNA"/>
</dbReference>
<feature type="region of interest" description="Disordered" evidence="2">
    <location>
        <begin position="1"/>
        <end position="21"/>
    </location>
</feature>
<dbReference type="PANTHER" id="PTHR43421:SF1">
    <property type="entry name" value="METALLOPROTEASE PMBA"/>
    <property type="match status" value="1"/>
</dbReference>